<evidence type="ECO:0000256" key="1">
    <source>
        <dbReference type="ARBA" id="ARBA00006484"/>
    </source>
</evidence>
<dbReference type="InterPro" id="IPR036291">
    <property type="entry name" value="NAD(P)-bd_dom_sf"/>
</dbReference>
<evidence type="ECO:0000313" key="4">
    <source>
        <dbReference type="EMBL" id="PRY00077.1"/>
    </source>
</evidence>
<dbReference type="GO" id="GO:0016491">
    <property type="term" value="F:oxidoreductase activity"/>
    <property type="evidence" value="ECO:0007669"/>
    <property type="project" value="TreeGrafter"/>
</dbReference>
<accession>A0A2T0Q8D9</accession>
<reference evidence="4 5" key="1">
    <citation type="submission" date="2018-03" db="EMBL/GenBank/DDBJ databases">
        <title>Genomic Encyclopedia of Archaeal and Bacterial Type Strains, Phase II (KMG-II): from individual species to whole genera.</title>
        <authorList>
            <person name="Goeker M."/>
        </authorList>
    </citation>
    <scope>NUCLEOTIDE SEQUENCE [LARGE SCALE GENOMIC DNA]</scope>
    <source>
        <strain evidence="4 5">DSM 45601</strain>
    </source>
</reference>
<dbReference type="PROSITE" id="PS00061">
    <property type="entry name" value="ADH_SHORT"/>
    <property type="match status" value="1"/>
</dbReference>
<evidence type="ECO:0000256" key="2">
    <source>
        <dbReference type="RuleBase" id="RU000363"/>
    </source>
</evidence>
<dbReference type="PRINTS" id="PR00081">
    <property type="entry name" value="GDHRDH"/>
</dbReference>
<dbReference type="RefSeq" id="WP_106245323.1">
    <property type="nucleotide sequence ID" value="NZ_PVZC01000003.1"/>
</dbReference>
<evidence type="ECO:0000259" key="3">
    <source>
        <dbReference type="SMART" id="SM00822"/>
    </source>
</evidence>
<dbReference type="PRINTS" id="PR00080">
    <property type="entry name" value="SDRFAMILY"/>
</dbReference>
<dbReference type="InterPro" id="IPR020904">
    <property type="entry name" value="Sc_DH/Rdtase_CS"/>
</dbReference>
<evidence type="ECO:0000313" key="5">
    <source>
        <dbReference type="Proteomes" id="UP000237846"/>
    </source>
</evidence>
<comment type="similarity">
    <text evidence="1 2">Belongs to the short-chain dehydrogenases/reductases (SDR) family.</text>
</comment>
<dbReference type="Pfam" id="PF00106">
    <property type="entry name" value="adh_short"/>
    <property type="match status" value="1"/>
</dbReference>
<organism evidence="4 5">
    <name type="scientific">Allonocardiopsis opalescens</name>
    <dbReference type="NCBI Taxonomy" id="1144618"/>
    <lineage>
        <taxon>Bacteria</taxon>
        <taxon>Bacillati</taxon>
        <taxon>Actinomycetota</taxon>
        <taxon>Actinomycetes</taxon>
        <taxon>Streptosporangiales</taxon>
        <taxon>Allonocardiopsis</taxon>
    </lineage>
</organism>
<comment type="caution">
    <text evidence="4">The sequence shown here is derived from an EMBL/GenBank/DDBJ whole genome shotgun (WGS) entry which is preliminary data.</text>
</comment>
<keyword evidence="5" id="KW-1185">Reference proteome</keyword>
<dbReference type="PANTHER" id="PTHR43313">
    <property type="entry name" value="SHORT-CHAIN DEHYDROGENASE/REDUCTASE FAMILY 9C"/>
    <property type="match status" value="1"/>
</dbReference>
<dbReference type="Proteomes" id="UP000237846">
    <property type="component" value="Unassembled WGS sequence"/>
</dbReference>
<sequence>MPAPAGRRSALVTGASSGIGRITALVLARRGWYVYAAVRRAEDARALDAALGARGRAVRLDLADGAAVAAVAAELAAAGPLHALVSVAGVAVPAPLEYADPADLRRQLEVNAVGPLALAAALLPALRAGRGRIVLVGSVAGRLALPVAGPYSASKAALAALADALRAELSGTGVAVSLVEPGVVDTGIWTSWRTAAAALSARLPAEARRRYGRALRARRPRLPGPEPALRPTAVVRVVLDALAAPRPRARYLVGADARLAAAASLLPAGARTRLARALSWLGAGTL</sequence>
<dbReference type="Gene3D" id="3.40.50.720">
    <property type="entry name" value="NAD(P)-binding Rossmann-like Domain"/>
    <property type="match status" value="1"/>
</dbReference>
<dbReference type="AlphaFoldDB" id="A0A2T0Q8D9"/>
<feature type="domain" description="Ketoreductase" evidence="3">
    <location>
        <begin position="8"/>
        <end position="187"/>
    </location>
</feature>
<dbReference type="SUPFAM" id="SSF51735">
    <property type="entry name" value="NAD(P)-binding Rossmann-fold domains"/>
    <property type="match status" value="1"/>
</dbReference>
<protein>
    <submittedName>
        <fullName evidence="4">Short-subunit dehydrogenase</fullName>
    </submittedName>
</protein>
<gene>
    <name evidence="4" type="ORF">CLV72_103687</name>
</gene>
<dbReference type="OrthoDB" id="3178062at2"/>
<dbReference type="InterPro" id="IPR057326">
    <property type="entry name" value="KR_dom"/>
</dbReference>
<dbReference type="SMART" id="SM00822">
    <property type="entry name" value="PKS_KR"/>
    <property type="match status" value="1"/>
</dbReference>
<proteinExistence type="inferred from homology"/>
<dbReference type="EMBL" id="PVZC01000003">
    <property type="protein sequence ID" value="PRY00077.1"/>
    <property type="molecule type" value="Genomic_DNA"/>
</dbReference>
<dbReference type="InterPro" id="IPR002347">
    <property type="entry name" value="SDR_fam"/>
</dbReference>
<dbReference type="GO" id="GO:0008202">
    <property type="term" value="P:steroid metabolic process"/>
    <property type="evidence" value="ECO:0007669"/>
    <property type="project" value="TreeGrafter"/>
</dbReference>
<name>A0A2T0Q8D9_9ACTN</name>
<dbReference type="PANTHER" id="PTHR43313:SF1">
    <property type="entry name" value="3BETA-HYDROXYSTEROID DEHYDROGENASE DHS-16"/>
    <property type="match status" value="1"/>
</dbReference>